<protein>
    <submittedName>
        <fullName evidence="2">Uncharacterized protein</fullName>
    </submittedName>
</protein>
<accession>A0A067SP33</accession>
<dbReference type="STRING" id="685588.A0A067SP33"/>
<proteinExistence type="predicted"/>
<dbReference type="OrthoDB" id="2998972at2759"/>
<dbReference type="Gene3D" id="1.20.1280.50">
    <property type="match status" value="1"/>
</dbReference>
<dbReference type="HOGENOM" id="CLU_647316_0_0_1"/>
<feature type="compositionally biased region" description="Pro residues" evidence="1">
    <location>
        <begin position="391"/>
        <end position="401"/>
    </location>
</feature>
<dbReference type="EMBL" id="KL142407">
    <property type="protein sequence ID" value="KDR68513.1"/>
    <property type="molecule type" value="Genomic_DNA"/>
</dbReference>
<feature type="region of interest" description="Disordered" evidence="1">
    <location>
        <begin position="387"/>
        <end position="413"/>
    </location>
</feature>
<feature type="compositionally biased region" description="Basic residues" evidence="1">
    <location>
        <begin position="403"/>
        <end position="413"/>
    </location>
</feature>
<feature type="region of interest" description="Disordered" evidence="1">
    <location>
        <begin position="162"/>
        <end position="184"/>
    </location>
</feature>
<organism evidence="2 3">
    <name type="scientific">Galerina marginata (strain CBS 339.88)</name>
    <dbReference type="NCBI Taxonomy" id="685588"/>
    <lineage>
        <taxon>Eukaryota</taxon>
        <taxon>Fungi</taxon>
        <taxon>Dikarya</taxon>
        <taxon>Basidiomycota</taxon>
        <taxon>Agaricomycotina</taxon>
        <taxon>Agaricomycetes</taxon>
        <taxon>Agaricomycetidae</taxon>
        <taxon>Agaricales</taxon>
        <taxon>Agaricineae</taxon>
        <taxon>Strophariaceae</taxon>
        <taxon>Galerina</taxon>
    </lineage>
</organism>
<evidence type="ECO:0000313" key="3">
    <source>
        <dbReference type="Proteomes" id="UP000027222"/>
    </source>
</evidence>
<evidence type="ECO:0000313" key="2">
    <source>
        <dbReference type="EMBL" id="KDR68513.1"/>
    </source>
</evidence>
<sequence>MRVMSYLQDILRTMPRPFPYSAYPWRTKALLAIDWRSIFNLHESVKHNKPHWSRACTASRQVLHWLLWKHHFAPLDTSRVLALRLVLARSNPSLSQPHPVVRTPVSAPSPLPLPSHLHPVPPIHRLPPELLTTIFTHTLPPSPRTPKDRFCHQITRRISSFPSSSASSLSSSSSPSSFPSPSQTPTTPLLLTHICHTWRLLAQHTPSLWSTIHVLCPVRADVAYVAFLLSKTGSRCPLTLCLAHYTTPDPAAAAIARMFVAQARRWRSVSFTLMRCVQPAFAGLRLGAGGPAVPLLESYEVRVDTWAEEDIEAFFDVLHSSRRLERPPLLLGYSQPNSHSDHPTQPKPPRMPQIRLLLLPRLRFLLRLLLRIRIRLLLTHPPLPLLSRNNIPPPPAPPTPPSRHARPVGRRRAPGHACSFGVCA</sequence>
<dbReference type="AlphaFoldDB" id="A0A067SP33"/>
<reference evidence="3" key="1">
    <citation type="journal article" date="2014" name="Proc. Natl. Acad. Sci. U.S.A.">
        <title>Extensive sampling of basidiomycete genomes demonstrates inadequacy of the white-rot/brown-rot paradigm for wood decay fungi.</title>
        <authorList>
            <person name="Riley R."/>
            <person name="Salamov A.A."/>
            <person name="Brown D.W."/>
            <person name="Nagy L.G."/>
            <person name="Floudas D."/>
            <person name="Held B.W."/>
            <person name="Levasseur A."/>
            <person name="Lombard V."/>
            <person name="Morin E."/>
            <person name="Otillar R."/>
            <person name="Lindquist E.A."/>
            <person name="Sun H."/>
            <person name="LaButti K.M."/>
            <person name="Schmutz J."/>
            <person name="Jabbour D."/>
            <person name="Luo H."/>
            <person name="Baker S.E."/>
            <person name="Pisabarro A.G."/>
            <person name="Walton J.D."/>
            <person name="Blanchette R.A."/>
            <person name="Henrissat B."/>
            <person name="Martin F."/>
            <person name="Cullen D."/>
            <person name="Hibbett D.S."/>
            <person name="Grigoriev I.V."/>
        </authorList>
    </citation>
    <scope>NUCLEOTIDE SEQUENCE [LARGE SCALE GENOMIC DNA]</scope>
    <source>
        <strain evidence="3">CBS 339.88</strain>
    </source>
</reference>
<evidence type="ECO:0000256" key="1">
    <source>
        <dbReference type="SAM" id="MobiDB-lite"/>
    </source>
</evidence>
<keyword evidence="3" id="KW-1185">Reference proteome</keyword>
<dbReference type="Proteomes" id="UP000027222">
    <property type="component" value="Unassembled WGS sequence"/>
</dbReference>
<gene>
    <name evidence="2" type="ORF">GALMADRAFT_1033456</name>
</gene>
<feature type="region of interest" description="Disordered" evidence="1">
    <location>
        <begin position="329"/>
        <end position="351"/>
    </location>
</feature>
<name>A0A067SP33_GALM3</name>